<reference evidence="9 10" key="1">
    <citation type="journal article" date="2011" name="J. Bacteriol.">
        <title>Draft genome sequence of the anoxygenic filamentous phototrophic bacterium Oscillochloris trichoides subsp. DG-6.</title>
        <authorList>
            <person name="Kuznetsov B.B."/>
            <person name="Ivanovsky R.N."/>
            <person name="Keppen O.I."/>
            <person name="Sukhacheva M.V."/>
            <person name="Bumazhkin B.K."/>
            <person name="Patutina E.O."/>
            <person name="Beletsky A.V."/>
            <person name="Mardanov A.V."/>
            <person name="Baslerov R.V."/>
            <person name="Panteleeva A.N."/>
            <person name="Kolganova T.V."/>
            <person name="Ravin N.V."/>
            <person name="Skryabin K.G."/>
        </authorList>
    </citation>
    <scope>NUCLEOTIDE SEQUENCE [LARGE SCALE GENOMIC DNA]</scope>
    <source>
        <strain evidence="9 10">DG-6</strain>
    </source>
</reference>
<evidence type="ECO:0000313" key="10">
    <source>
        <dbReference type="Proteomes" id="UP000054010"/>
    </source>
</evidence>
<feature type="transmembrane region" description="Helical" evidence="8">
    <location>
        <begin position="202"/>
        <end position="223"/>
    </location>
</feature>
<feature type="transmembrane region" description="Helical" evidence="8">
    <location>
        <begin position="230"/>
        <end position="249"/>
    </location>
</feature>
<evidence type="ECO:0000256" key="3">
    <source>
        <dbReference type="ARBA" id="ARBA00022676"/>
    </source>
</evidence>
<proteinExistence type="predicted"/>
<dbReference type="GO" id="GO:0016763">
    <property type="term" value="F:pentosyltransferase activity"/>
    <property type="evidence" value="ECO:0007669"/>
    <property type="project" value="TreeGrafter"/>
</dbReference>
<evidence type="ECO:0000313" key="9">
    <source>
        <dbReference type="EMBL" id="EFO80853.1"/>
    </source>
</evidence>
<dbReference type="eggNOG" id="COG1807">
    <property type="taxonomic scope" value="Bacteria"/>
</dbReference>
<keyword evidence="4" id="KW-0808">Transferase</keyword>
<keyword evidence="6 8" id="KW-1133">Transmembrane helix</keyword>
<feature type="transmembrane region" description="Helical" evidence="8">
    <location>
        <begin position="536"/>
        <end position="552"/>
    </location>
</feature>
<feature type="transmembrane region" description="Helical" evidence="8">
    <location>
        <begin position="305"/>
        <end position="323"/>
    </location>
</feature>
<accession>E1ID74</accession>
<keyword evidence="7 8" id="KW-0472">Membrane</keyword>
<keyword evidence="5 8" id="KW-0812">Transmembrane</keyword>
<comment type="subcellular location">
    <subcellularLocation>
        <location evidence="1">Cell membrane</location>
        <topology evidence="1">Multi-pass membrane protein</topology>
    </subcellularLocation>
</comment>
<protein>
    <recommendedName>
        <fullName evidence="11">Glycosyltransferase RgtA/B/C/D-like domain-containing protein</fullName>
    </recommendedName>
</protein>
<organism evidence="9 10">
    <name type="scientific">Oscillochloris trichoides DG-6</name>
    <dbReference type="NCBI Taxonomy" id="765420"/>
    <lineage>
        <taxon>Bacteria</taxon>
        <taxon>Bacillati</taxon>
        <taxon>Chloroflexota</taxon>
        <taxon>Chloroflexia</taxon>
        <taxon>Chloroflexales</taxon>
        <taxon>Chloroflexineae</taxon>
        <taxon>Oscillochloridaceae</taxon>
        <taxon>Oscillochloris</taxon>
    </lineage>
</organism>
<dbReference type="HOGENOM" id="CLU_388742_0_0_0"/>
<sequence length="710" mass="77035">MLMLGLIGWARLQVASIDLGLHTLRLAGPAFSAGFYPFEATPAGEPYRWTSGSAVIQLRGAANLAPAYLVTLRLRAEHPAEPQPLDLISDGQVLATSLPDTRFRTYSLLAQPAPDGELRLNLRTSTFVAAGNPRALGVIITAANLRPLPSIDWPTLIIAALGLSILAGLLAMQATPLGPMMATLALAGIGLGLVASGHRPPAIPFALLSGSFLLVAIFVVHLVRPALARLGLIGLALIVTFSGLLWPAWLSDDAFISFRYAQNLVAGHGLVYNIGERVEGYTNFLWTILAAGVLAIGGDLVLWSYLSGIGLGLAIMLLSYALATRLYGPYWGVAATLLVATSQSLLLYTARGAGLETGFFTLLVLAATGAYLFSQTHRWWLIATGLLLAMAAMTRPEGVLVCGLTAAHLLILGPIPTTLRTRLVALGTLLGTFLLIFLPYFLWRWSYYGDLLPNTFYAKTGGGWRQILRGLGYAASFAATLGGPLLLLIFWPWWKNWRTALHSWRSYLLLLALTYSAYIIAVGGDHFRGERFFVPVLPWLALLLVDGIASLTPPQPKRIYALLVALALGLGGTLALLRTTPIDETISGVDQSLWIWREIGWWMADYSEPSATIAAQGAGAIAYYSQRSVIDLFGLTEKHIARISVPTMGEGVAGHEKHDPAYVLQERRPTYIPQIWEGYFGGPAGLRDHYHLITITTRSGREMQIWQRQP</sequence>
<feature type="transmembrane region" description="Helical" evidence="8">
    <location>
        <begin position="559"/>
        <end position="577"/>
    </location>
</feature>
<feature type="transmembrane region" description="Helical" evidence="8">
    <location>
        <begin position="506"/>
        <end position="524"/>
    </location>
</feature>
<keyword evidence="3" id="KW-0328">Glycosyltransferase</keyword>
<comment type="caution">
    <text evidence="9">The sequence shown here is derived from an EMBL/GenBank/DDBJ whole genome shotgun (WGS) entry which is preliminary data.</text>
</comment>
<feature type="transmembrane region" description="Helical" evidence="8">
    <location>
        <begin position="177"/>
        <end position="196"/>
    </location>
</feature>
<dbReference type="PANTHER" id="PTHR33908">
    <property type="entry name" value="MANNOSYLTRANSFERASE YKCB-RELATED"/>
    <property type="match status" value="1"/>
</dbReference>
<evidence type="ECO:0000256" key="2">
    <source>
        <dbReference type="ARBA" id="ARBA00022475"/>
    </source>
</evidence>
<evidence type="ECO:0000256" key="6">
    <source>
        <dbReference type="ARBA" id="ARBA00022989"/>
    </source>
</evidence>
<evidence type="ECO:0008006" key="11">
    <source>
        <dbReference type="Google" id="ProtNLM"/>
    </source>
</evidence>
<evidence type="ECO:0000256" key="5">
    <source>
        <dbReference type="ARBA" id="ARBA00022692"/>
    </source>
</evidence>
<dbReference type="InterPro" id="IPR050297">
    <property type="entry name" value="LipidA_mod_glycosyltrf_83"/>
</dbReference>
<evidence type="ECO:0000256" key="8">
    <source>
        <dbReference type="SAM" id="Phobius"/>
    </source>
</evidence>
<keyword evidence="2" id="KW-1003">Cell membrane</keyword>
<evidence type="ECO:0000256" key="7">
    <source>
        <dbReference type="ARBA" id="ARBA00023136"/>
    </source>
</evidence>
<feature type="transmembrane region" description="Helical" evidence="8">
    <location>
        <begin position="153"/>
        <end position="170"/>
    </location>
</feature>
<dbReference type="GO" id="GO:0009103">
    <property type="term" value="P:lipopolysaccharide biosynthetic process"/>
    <property type="evidence" value="ECO:0007669"/>
    <property type="project" value="UniProtKB-ARBA"/>
</dbReference>
<gene>
    <name evidence="9" type="ORF">OSCT_1275</name>
</gene>
<dbReference type="AlphaFoldDB" id="E1ID74"/>
<feature type="transmembrane region" description="Helical" evidence="8">
    <location>
        <begin position="355"/>
        <end position="373"/>
    </location>
</feature>
<dbReference type="GO" id="GO:0005886">
    <property type="term" value="C:plasma membrane"/>
    <property type="evidence" value="ECO:0007669"/>
    <property type="project" value="UniProtKB-SubCell"/>
</dbReference>
<feature type="transmembrane region" description="Helical" evidence="8">
    <location>
        <begin position="471"/>
        <end position="494"/>
    </location>
</feature>
<feature type="transmembrane region" description="Helical" evidence="8">
    <location>
        <begin position="329"/>
        <end position="348"/>
    </location>
</feature>
<dbReference type="EMBL" id="ADVR01000038">
    <property type="protein sequence ID" value="EFO80853.1"/>
    <property type="molecule type" value="Genomic_DNA"/>
</dbReference>
<name>E1ID74_9CHLR</name>
<feature type="transmembrane region" description="Helical" evidence="8">
    <location>
        <begin position="423"/>
        <end position="443"/>
    </location>
</feature>
<dbReference type="Proteomes" id="UP000054010">
    <property type="component" value="Unassembled WGS sequence"/>
</dbReference>
<evidence type="ECO:0000256" key="1">
    <source>
        <dbReference type="ARBA" id="ARBA00004651"/>
    </source>
</evidence>
<dbReference type="PANTHER" id="PTHR33908:SF11">
    <property type="entry name" value="MEMBRANE PROTEIN"/>
    <property type="match status" value="1"/>
</dbReference>
<keyword evidence="10" id="KW-1185">Reference proteome</keyword>
<dbReference type="STRING" id="765420.OSCT_1275"/>
<evidence type="ECO:0000256" key="4">
    <source>
        <dbReference type="ARBA" id="ARBA00022679"/>
    </source>
</evidence>